<feature type="transmembrane region" description="Helical" evidence="1">
    <location>
        <begin position="71"/>
        <end position="91"/>
    </location>
</feature>
<feature type="transmembrane region" description="Helical" evidence="1">
    <location>
        <begin position="31"/>
        <end position="50"/>
    </location>
</feature>
<keyword evidence="3" id="KW-1185">Reference proteome</keyword>
<evidence type="ECO:0000313" key="2">
    <source>
        <dbReference type="EMBL" id="TFF67479.1"/>
    </source>
</evidence>
<reference evidence="2 3" key="1">
    <citation type="submission" date="2019-01" db="EMBL/GenBank/DDBJ databases">
        <title>Draft Genome Sequences of Helcococcus ovis Strains Isolated from the Uterus and Vagina of Dairy Cows with Metritis.</title>
        <authorList>
            <person name="Cunha F."/>
            <person name="Jeon S.J."/>
            <person name="Kutzer P."/>
            <person name="Galvao K.N."/>
        </authorList>
    </citation>
    <scope>NUCLEOTIDE SEQUENCE [LARGE SCALE GENOMIC DNA]</scope>
    <source>
        <strain evidence="2 3">KG-37</strain>
    </source>
</reference>
<sequence length="128" mass="15095">MKKIFYIILGLIGLFLGTLGIFLPILPTTPFLLLALICFAKGSTRLHNWFIKSNIYEKNLKSFVEKNEMPISVKIRVMCFITLLMGVGFFMMFRKSLYIPCLILFIVWIFHIIYFIFRIKTKKKEKIC</sequence>
<dbReference type="InterPro" id="IPR007401">
    <property type="entry name" value="DUF454"/>
</dbReference>
<accession>A0A4R9C2U1</accession>
<comment type="caution">
    <text evidence="2">The sequence shown here is derived from an EMBL/GenBank/DDBJ whole genome shotgun (WGS) entry which is preliminary data.</text>
</comment>
<dbReference type="AlphaFoldDB" id="A0A4R9C2U1"/>
<evidence type="ECO:0000313" key="3">
    <source>
        <dbReference type="Proteomes" id="UP000297454"/>
    </source>
</evidence>
<gene>
    <name evidence="2" type="ORF">EQF91_00745</name>
</gene>
<dbReference type="RefSeq" id="WP_134744289.1">
    <property type="nucleotide sequence ID" value="NZ_CP119762.1"/>
</dbReference>
<evidence type="ECO:0000256" key="1">
    <source>
        <dbReference type="SAM" id="Phobius"/>
    </source>
</evidence>
<dbReference type="Proteomes" id="UP000297454">
    <property type="component" value="Unassembled WGS sequence"/>
</dbReference>
<feature type="transmembrane region" description="Helical" evidence="1">
    <location>
        <begin position="5"/>
        <end position="25"/>
    </location>
</feature>
<dbReference type="PANTHER" id="PTHR35813:SF1">
    <property type="entry name" value="INNER MEMBRANE PROTEIN YBAN"/>
    <property type="match status" value="1"/>
</dbReference>
<dbReference type="PIRSF" id="PIRSF016789">
    <property type="entry name" value="DUF454"/>
    <property type="match status" value="1"/>
</dbReference>
<keyword evidence="1" id="KW-0812">Transmembrane</keyword>
<dbReference type="EMBL" id="SCFR01000002">
    <property type="protein sequence ID" value="TFF67479.1"/>
    <property type="molecule type" value="Genomic_DNA"/>
</dbReference>
<protein>
    <submittedName>
        <fullName evidence="2">DUF454 domain-containing protein</fullName>
    </submittedName>
</protein>
<organism evidence="2 3">
    <name type="scientific">Helcococcus ovis</name>
    <dbReference type="NCBI Taxonomy" id="72026"/>
    <lineage>
        <taxon>Bacteria</taxon>
        <taxon>Bacillati</taxon>
        <taxon>Bacillota</taxon>
        <taxon>Tissierellia</taxon>
        <taxon>Tissierellales</taxon>
        <taxon>Peptoniphilaceae</taxon>
        <taxon>Helcococcus</taxon>
    </lineage>
</organism>
<proteinExistence type="predicted"/>
<name>A0A4R9C2U1_9FIRM</name>
<keyword evidence="1" id="KW-0472">Membrane</keyword>
<feature type="transmembrane region" description="Helical" evidence="1">
    <location>
        <begin position="97"/>
        <end position="117"/>
    </location>
</feature>
<dbReference type="PANTHER" id="PTHR35813">
    <property type="entry name" value="INNER MEMBRANE PROTEIN YBAN"/>
    <property type="match status" value="1"/>
</dbReference>
<keyword evidence="1" id="KW-1133">Transmembrane helix</keyword>
<dbReference type="GO" id="GO:0005886">
    <property type="term" value="C:plasma membrane"/>
    <property type="evidence" value="ECO:0007669"/>
    <property type="project" value="TreeGrafter"/>
</dbReference>
<dbReference type="Pfam" id="PF04304">
    <property type="entry name" value="DUF454"/>
    <property type="match status" value="1"/>
</dbReference>